<evidence type="ECO:0000313" key="7">
    <source>
        <dbReference type="Proteomes" id="UP000269097"/>
    </source>
</evidence>
<dbReference type="SUPFAM" id="SSF53850">
    <property type="entry name" value="Periplasmic binding protein-like II"/>
    <property type="match status" value="1"/>
</dbReference>
<dbReference type="AlphaFoldDB" id="A0A3G3K1H3"/>
<dbReference type="Pfam" id="PF03466">
    <property type="entry name" value="LysR_substrate"/>
    <property type="match status" value="1"/>
</dbReference>
<comment type="similarity">
    <text evidence="1">Belongs to the LysR transcriptional regulatory family.</text>
</comment>
<dbReference type="PROSITE" id="PS50931">
    <property type="entry name" value="HTH_LYSR"/>
    <property type="match status" value="1"/>
</dbReference>
<protein>
    <submittedName>
        <fullName evidence="6">LysR family transcriptional regulator</fullName>
    </submittedName>
</protein>
<dbReference type="GO" id="GO:0003700">
    <property type="term" value="F:DNA-binding transcription factor activity"/>
    <property type="evidence" value="ECO:0007669"/>
    <property type="project" value="InterPro"/>
</dbReference>
<dbReference type="Gene3D" id="1.10.10.10">
    <property type="entry name" value="Winged helix-like DNA-binding domain superfamily/Winged helix DNA-binding domain"/>
    <property type="match status" value="1"/>
</dbReference>
<keyword evidence="7" id="KW-1185">Reference proteome</keyword>
<name>A0A3G3K1H3_9BACL</name>
<evidence type="ECO:0000256" key="3">
    <source>
        <dbReference type="ARBA" id="ARBA00023125"/>
    </source>
</evidence>
<proteinExistence type="inferred from homology"/>
<feature type="domain" description="HTH lysR-type" evidence="5">
    <location>
        <begin position="10"/>
        <end position="62"/>
    </location>
</feature>
<accession>A0A3G3K1H3</accession>
<keyword evidence="4" id="KW-0804">Transcription</keyword>
<dbReference type="EMBL" id="CP033433">
    <property type="protein sequence ID" value="AYQ74272.1"/>
    <property type="molecule type" value="Genomic_DNA"/>
</dbReference>
<dbReference type="InterPro" id="IPR036388">
    <property type="entry name" value="WH-like_DNA-bd_sf"/>
</dbReference>
<evidence type="ECO:0000256" key="2">
    <source>
        <dbReference type="ARBA" id="ARBA00023015"/>
    </source>
</evidence>
<evidence type="ECO:0000256" key="1">
    <source>
        <dbReference type="ARBA" id="ARBA00009437"/>
    </source>
</evidence>
<dbReference type="SUPFAM" id="SSF46785">
    <property type="entry name" value="Winged helix' DNA-binding domain"/>
    <property type="match status" value="1"/>
</dbReference>
<dbReference type="KEGG" id="coh:EAV92_17875"/>
<dbReference type="InterPro" id="IPR036390">
    <property type="entry name" value="WH_DNA-bd_sf"/>
</dbReference>
<dbReference type="Gene3D" id="3.40.190.10">
    <property type="entry name" value="Periplasmic binding protein-like II"/>
    <property type="match status" value="2"/>
</dbReference>
<gene>
    <name evidence="6" type="ORF">EAV92_17875</name>
</gene>
<dbReference type="PRINTS" id="PR00039">
    <property type="entry name" value="HTHLYSR"/>
</dbReference>
<keyword evidence="2" id="KW-0805">Transcription regulation</keyword>
<dbReference type="Proteomes" id="UP000269097">
    <property type="component" value="Chromosome"/>
</dbReference>
<dbReference type="RefSeq" id="WP_123042353.1">
    <property type="nucleotide sequence ID" value="NZ_CP033433.1"/>
</dbReference>
<evidence type="ECO:0000313" key="6">
    <source>
        <dbReference type="EMBL" id="AYQ74272.1"/>
    </source>
</evidence>
<dbReference type="PANTHER" id="PTHR30126">
    <property type="entry name" value="HTH-TYPE TRANSCRIPTIONAL REGULATOR"/>
    <property type="match status" value="1"/>
</dbReference>
<dbReference type="PANTHER" id="PTHR30126:SF40">
    <property type="entry name" value="HTH-TYPE TRANSCRIPTIONAL REGULATOR GLTR"/>
    <property type="match status" value="1"/>
</dbReference>
<dbReference type="GO" id="GO:0000976">
    <property type="term" value="F:transcription cis-regulatory region binding"/>
    <property type="evidence" value="ECO:0007669"/>
    <property type="project" value="TreeGrafter"/>
</dbReference>
<reference evidence="6 7" key="1">
    <citation type="submission" date="2018-10" db="EMBL/GenBank/DDBJ databases">
        <title>Genome Sequence of Cohnella sp.</title>
        <authorList>
            <person name="Srinivasan S."/>
            <person name="Kim M.K."/>
        </authorList>
    </citation>
    <scope>NUCLEOTIDE SEQUENCE [LARGE SCALE GENOMIC DNA]</scope>
    <source>
        <strain evidence="6 7">18JY8-7</strain>
    </source>
</reference>
<organism evidence="6 7">
    <name type="scientific">Cohnella candidum</name>
    <dbReference type="NCBI Taxonomy" id="2674991"/>
    <lineage>
        <taxon>Bacteria</taxon>
        <taxon>Bacillati</taxon>
        <taxon>Bacillota</taxon>
        <taxon>Bacilli</taxon>
        <taxon>Bacillales</taxon>
        <taxon>Paenibacillaceae</taxon>
        <taxon>Cohnella</taxon>
    </lineage>
</organism>
<dbReference type="InterPro" id="IPR000847">
    <property type="entry name" value="LysR_HTH_N"/>
</dbReference>
<keyword evidence="3" id="KW-0238">DNA-binding</keyword>
<dbReference type="Pfam" id="PF00126">
    <property type="entry name" value="HTH_1"/>
    <property type="match status" value="1"/>
</dbReference>
<evidence type="ECO:0000259" key="5">
    <source>
        <dbReference type="PROSITE" id="PS50931"/>
    </source>
</evidence>
<dbReference type="CDD" id="cd05466">
    <property type="entry name" value="PBP2_LTTR_substrate"/>
    <property type="match status" value="1"/>
</dbReference>
<evidence type="ECO:0000256" key="4">
    <source>
        <dbReference type="ARBA" id="ARBA00023163"/>
    </source>
</evidence>
<sequence>MLDKLEGRFFVTFLAVLEEGSFSQAADKLGYVQSTVTAQIRQLEQTCGQTLFQRLPRGVVPTEAGREMADYARRFRRLGEMLEERMSRLEEPRGTVVLRTMESFCVTRLSGFLPGFLGEYPEIRLRLETGFQSDIVDQVARHAADIGIVPRDPGRDDLTFEPLVDEKMIFAASAELARGIEDEGWSALNGRPAIGFGRSCLYRAVAGKLLGEQGAPVPEETEFPSTELIRQMVAAGHGVAFLPEIAVRGEIASGRVAEIPMPREVRLTHGLITRKDRVLNAPARALRNKLSAYFA</sequence>
<dbReference type="InterPro" id="IPR005119">
    <property type="entry name" value="LysR_subst-bd"/>
</dbReference>